<dbReference type="AlphaFoldDB" id="A0A5D6WKE5"/>
<dbReference type="Proteomes" id="UP000322783">
    <property type="component" value="Unassembled WGS sequence"/>
</dbReference>
<reference evidence="1 2" key="1">
    <citation type="submission" date="2019-08" db="EMBL/GenBank/DDBJ databases">
        <title>Selenomonas sp. mPRGC5 and Selenomonas sp. mPRGC8 isolated from ruminal fluid of dairy goat (Capra hircus).</title>
        <authorList>
            <person name="Poothong S."/>
            <person name="Nuengjamnong C."/>
            <person name="Tanasupawat S."/>
        </authorList>
    </citation>
    <scope>NUCLEOTIDE SEQUENCE [LARGE SCALE GENOMIC DNA]</scope>
    <source>
        <strain evidence="2">mPRGC8</strain>
    </source>
</reference>
<gene>
    <name evidence="1" type="ORF">FZ041_11080</name>
</gene>
<proteinExistence type="predicted"/>
<name>A0A5D6WKE5_9FIRM</name>
<organism evidence="1 2">
    <name type="scientific">Selenomonas caprae</name>
    <dbReference type="NCBI Taxonomy" id="2606905"/>
    <lineage>
        <taxon>Bacteria</taxon>
        <taxon>Bacillati</taxon>
        <taxon>Bacillota</taxon>
        <taxon>Negativicutes</taxon>
        <taxon>Selenomonadales</taxon>
        <taxon>Selenomonadaceae</taxon>
        <taxon>Selenomonas</taxon>
    </lineage>
</organism>
<evidence type="ECO:0000313" key="2">
    <source>
        <dbReference type="Proteomes" id="UP000322783"/>
    </source>
</evidence>
<keyword evidence="2" id="KW-1185">Reference proteome</keyword>
<protein>
    <submittedName>
        <fullName evidence="1">Uncharacterized protein</fullName>
    </submittedName>
</protein>
<sequence length="66" mass="7751">MGFWDTLGKGLNYAAKKGEEMQNVRNQMECYDDETLFDYVHRRRGGTQLQRMMAAQILKDRGYGEQ</sequence>
<evidence type="ECO:0000313" key="1">
    <source>
        <dbReference type="EMBL" id="TYZ27539.1"/>
    </source>
</evidence>
<accession>A0A5D6WKE5</accession>
<dbReference type="RefSeq" id="WP_149189603.1">
    <property type="nucleotide sequence ID" value="NZ_VTOZ01000025.1"/>
</dbReference>
<dbReference type="EMBL" id="VTOZ01000025">
    <property type="protein sequence ID" value="TYZ27539.1"/>
    <property type="molecule type" value="Genomic_DNA"/>
</dbReference>
<comment type="caution">
    <text evidence="1">The sequence shown here is derived from an EMBL/GenBank/DDBJ whole genome shotgun (WGS) entry which is preliminary data.</text>
</comment>